<dbReference type="STRING" id="64144.ENSATEP00000026940"/>
<protein>
    <recommendedName>
        <fullName evidence="10">Ig-like domain-containing protein</fullName>
    </recommendedName>
</protein>
<sequence length="345" mass="38787">MLTYFINVLLLRSLCLAQFSEIHQPDSFQTVKLGDSATIKCYIKSEMRKRVWYKVTTGKRLQLVAEFNSHYNRSELAKEFRQHYSLKFDRINSHLSITATAWEDVGTYFCGVVNLNNIEFGSGTLLILKGTKMITNSVVQLPKYESVHPGDSVTLRCSVHIDHCSAEHTSVVWLKNSDHSAPEIIYFSGNNNSTCQRTENETSTCVYTLLMRNLSSDDAGTYYCAVTSCGQILFGNGTRIIDYTETAIIRSSPTVIVLILSNVILGLMTLSLLWIFCKNQKKEFTEAGGSCEGNQTSEAVMYAAVCLSPRSLQFREEAVESNGDSVVYSNIRYCEHNPEPHDPEL</sequence>
<dbReference type="GO" id="GO:0002376">
    <property type="term" value="P:immune system process"/>
    <property type="evidence" value="ECO:0007669"/>
    <property type="project" value="UniProtKB-KW"/>
</dbReference>
<keyword evidence="5 8" id="KW-0472">Membrane</keyword>
<organism evidence="11 12">
    <name type="scientific">Anabas testudineus</name>
    <name type="common">Climbing perch</name>
    <name type="synonym">Anthias testudineus</name>
    <dbReference type="NCBI Taxonomy" id="64144"/>
    <lineage>
        <taxon>Eukaryota</taxon>
        <taxon>Metazoa</taxon>
        <taxon>Chordata</taxon>
        <taxon>Craniata</taxon>
        <taxon>Vertebrata</taxon>
        <taxon>Euteleostomi</taxon>
        <taxon>Actinopterygii</taxon>
        <taxon>Neopterygii</taxon>
        <taxon>Teleostei</taxon>
        <taxon>Neoteleostei</taxon>
        <taxon>Acanthomorphata</taxon>
        <taxon>Anabantaria</taxon>
        <taxon>Anabantiformes</taxon>
        <taxon>Anabantoidei</taxon>
        <taxon>Anabantidae</taxon>
        <taxon>Anabas</taxon>
    </lineage>
</organism>
<name>A0A3Q1J1X7_ANATE</name>
<dbReference type="CDD" id="cd00099">
    <property type="entry name" value="IgV"/>
    <property type="match status" value="2"/>
</dbReference>
<dbReference type="PANTHER" id="PTHR19433:SF133">
    <property type="entry name" value="IMMUNE-TYPE RECEPTOR 5 PRECURSOR-RELATED"/>
    <property type="match status" value="1"/>
</dbReference>
<dbReference type="GO" id="GO:0005886">
    <property type="term" value="C:plasma membrane"/>
    <property type="evidence" value="ECO:0007669"/>
    <property type="project" value="UniProtKB-SubCell"/>
</dbReference>
<evidence type="ECO:0000256" key="3">
    <source>
        <dbReference type="ARBA" id="ARBA00022729"/>
    </source>
</evidence>
<keyword evidence="7" id="KW-0325">Glycoprotein</keyword>
<keyword evidence="8" id="KW-0812">Transmembrane</keyword>
<dbReference type="OMA" id="LLCYLCE"/>
<dbReference type="SMART" id="SM00408">
    <property type="entry name" value="IGc2"/>
    <property type="match status" value="2"/>
</dbReference>
<dbReference type="InParanoid" id="A0A3Q1J1X7"/>
<dbReference type="SMART" id="SM00409">
    <property type="entry name" value="IG"/>
    <property type="match status" value="2"/>
</dbReference>
<dbReference type="GeneID" id="113157233"/>
<evidence type="ECO:0000256" key="9">
    <source>
        <dbReference type="SAM" id="SignalP"/>
    </source>
</evidence>
<dbReference type="AlphaFoldDB" id="A0A3Q1J1X7"/>
<dbReference type="Proteomes" id="UP000265040">
    <property type="component" value="Chromosome 18"/>
</dbReference>
<dbReference type="InterPro" id="IPR003599">
    <property type="entry name" value="Ig_sub"/>
</dbReference>
<dbReference type="RefSeq" id="XP_026208363.1">
    <property type="nucleotide sequence ID" value="XM_026352578.1"/>
</dbReference>
<dbReference type="Pfam" id="PF07686">
    <property type="entry name" value="V-set"/>
    <property type="match status" value="2"/>
</dbReference>
<dbReference type="SUPFAM" id="SSF48726">
    <property type="entry name" value="Immunoglobulin"/>
    <property type="match status" value="2"/>
</dbReference>
<evidence type="ECO:0000313" key="12">
    <source>
        <dbReference type="Proteomes" id="UP000265040"/>
    </source>
</evidence>
<dbReference type="InterPro" id="IPR003598">
    <property type="entry name" value="Ig_sub2"/>
</dbReference>
<evidence type="ECO:0000256" key="6">
    <source>
        <dbReference type="ARBA" id="ARBA00023157"/>
    </source>
</evidence>
<reference evidence="11" key="3">
    <citation type="submission" date="2025-09" db="UniProtKB">
        <authorList>
            <consortium name="Ensembl"/>
        </authorList>
    </citation>
    <scope>IDENTIFICATION</scope>
</reference>
<dbReference type="GeneTree" id="ENSGT00950000182968"/>
<dbReference type="GO" id="GO:0009617">
    <property type="term" value="P:response to bacterium"/>
    <property type="evidence" value="ECO:0007669"/>
    <property type="project" value="TreeGrafter"/>
</dbReference>
<evidence type="ECO:0000256" key="1">
    <source>
        <dbReference type="ARBA" id="ARBA00004236"/>
    </source>
</evidence>
<feature type="domain" description="Ig-like" evidence="10">
    <location>
        <begin position="17"/>
        <end position="117"/>
    </location>
</feature>
<feature type="domain" description="Ig-like" evidence="10">
    <location>
        <begin position="136"/>
        <end position="228"/>
    </location>
</feature>
<keyword evidence="4" id="KW-0391">Immunity</keyword>
<feature type="chain" id="PRO_5018701721" description="Ig-like domain-containing protein" evidence="9">
    <location>
        <begin position="18"/>
        <end position="345"/>
    </location>
</feature>
<proteinExistence type="predicted"/>
<dbReference type="OrthoDB" id="6370831at2759"/>
<dbReference type="Ensembl" id="ENSATET00000027366.3">
    <property type="protein sequence ID" value="ENSATEP00000026940.1"/>
    <property type="gene ID" value="ENSATEG00000018644.3"/>
</dbReference>
<dbReference type="InterPro" id="IPR052051">
    <property type="entry name" value="TCR_complex_component"/>
</dbReference>
<dbReference type="Gene3D" id="2.60.40.10">
    <property type="entry name" value="Immunoglobulins"/>
    <property type="match status" value="2"/>
</dbReference>
<keyword evidence="12" id="KW-1185">Reference proteome</keyword>
<keyword evidence="8" id="KW-1133">Transmembrane helix</keyword>
<dbReference type="InterPro" id="IPR007110">
    <property type="entry name" value="Ig-like_dom"/>
</dbReference>
<keyword evidence="3 9" id="KW-0732">Signal</keyword>
<dbReference type="InterPro" id="IPR036179">
    <property type="entry name" value="Ig-like_dom_sf"/>
</dbReference>
<reference evidence="11" key="1">
    <citation type="submission" date="2021-04" db="EMBL/GenBank/DDBJ databases">
        <authorList>
            <consortium name="Wellcome Sanger Institute Data Sharing"/>
        </authorList>
    </citation>
    <scope>NUCLEOTIDE SEQUENCE [LARGE SCALE GENOMIC DNA]</scope>
</reference>
<evidence type="ECO:0000259" key="10">
    <source>
        <dbReference type="PROSITE" id="PS50835"/>
    </source>
</evidence>
<feature type="signal peptide" evidence="9">
    <location>
        <begin position="1"/>
        <end position="17"/>
    </location>
</feature>
<evidence type="ECO:0000256" key="8">
    <source>
        <dbReference type="SAM" id="Phobius"/>
    </source>
</evidence>
<dbReference type="InterPro" id="IPR013783">
    <property type="entry name" value="Ig-like_fold"/>
</dbReference>
<reference evidence="11" key="2">
    <citation type="submission" date="2025-08" db="UniProtKB">
        <authorList>
            <consortium name="Ensembl"/>
        </authorList>
    </citation>
    <scope>IDENTIFICATION</scope>
</reference>
<dbReference type="InterPro" id="IPR013106">
    <property type="entry name" value="Ig_V-set"/>
</dbReference>
<evidence type="ECO:0000256" key="4">
    <source>
        <dbReference type="ARBA" id="ARBA00022859"/>
    </source>
</evidence>
<keyword evidence="6" id="KW-1015">Disulfide bond</keyword>
<evidence type="ECO:0000256" key="5">
    <source>
        <dbReference type="ARBA" id="ARBA00023136"/>
    </source>
</evidence>
<evidence type="ECO:0000313" key="11">
    <source>
        <dbReference type="Ensembl" id="ENSATEP00000026940.1"/>
    </source>
</evidence>
<comment type="subcellular location">
    <subcellularLocation>
        <location evidence="1">Cell membrane</location>
    </subcellularLocation>
</comment>
<evidence type="ECO:0000256" key="7">
    <source>
        <dbReference type="ARBA" id="ARBA00023180"/>
    </source>
</evidence>
<keyword evidence="2" id="KW-1003">Cell membrane</keyword>
<accession>A0A3Q1J1X7</accession>
<evidence type="ECO:0000256" key="2">
    <source>
        <dbReference type="ARBA" id="ARBA00022475"/>
    </source>
</evidence>
<feature type="transmembrane region" description="Helical" evidence="8">
    <location>
        <begin position="255"/>
        <end position="276"/>
    </location>
</feature>
<dbReference type="PROSITE" id="PS50835">
    <property type="entry name" value="IG_LIKE"/>
    <property type="match status" value="2"/>
</dbReference>
<dbReference type="PANTHER" id="PTHR19433">
    <property type="entry name" value="T-CELL RECEPTOR ALPHA CHAIN V REGION-RELATED"/>
    <property type="match status" value="1"/>
</dbReference>